<dbReference type="RefSeq" id="XP_029223872.1">
    <property type="nucleotide sequence ID" value="XM_029376388.1"/>
</dbReference>
<dbReference type="Proteomes" id="UP000284403">
    <property type="component" value="Unassembled WGS sequence"/>
</dbReference>
<feature type="non-terminal residue" evidence="2">
    <location>
        <position position="158"/>
    </location>
</feature>
<reference evidence="2 3" key="1">
    <citation type="journal article" date="2018" name="BMC Genomics">
        <title>Genomic comparison of Trypanosoma conorhini and Trypanosoma rangeli to Trypanosoma cruzi strains of high and low virulence.</title>
        <authorList>
            <person name="Bradwell K.R."/>
            <person name="Koparde V.N."/>
            <person name="Matveyev A.V."/>
            <person name="Serrano M.G."/>
            <person name="Alves J.M."/>
            <person name="Parikh H."/>
            <person name="Huang B."/>
            <person name="Lee V."/>
            <person name="Espinosa-Alvarez O."/>
            <person name="Ortiz P.A."/>
            <person name="Costa-Martins A.G."/>
            <person name="Teixeira M.M."/>
            <person name="Buck G.A."/>
        </authorList>
    </citation>
    <scope>NUCLEOTIDE SEQUENCE [LARGE SCALE GENOMIC DNA]</scope>
    <source>
        <strain evidence="2 3">025E</strain>
    </source>
</reference>
<gene>
    <name evidence="2" type="ORF">Tco025E_09576</name>
</gene>
<organism evidence="2 3">
    <name type="scientific">Trypanosoma conorhini</name>
    <dbReference type="NCBI Taxonomy" id="83891"/>
    <lineage>
        <taxon>Eukaryota</taxon>
        <taxon>Discoba</taxon>
        <taxon>Euglenozoa</taxon>
        <taxon>Kinetoplastea</taxon>
        <taxon>Metakinetoplastina</taxon>
        <taxon>Trypanosomatida</taxon>
        <taxon>Trypanosomatidae</taxon>
        <taxon>Trypanosoma</taxon>
    </lineage>
</organism>
<comment type="caution">
    <text evidence="2">The sequence shown here is derived from an EMBL/GenBank/DDBJ whole genome shotgun (WGS) entry which is preliminary data.</text>
</comment>
<dbReference type="EMBL" id="MKKU01001019">
    <property type="protein sequence ID" value="RNE98633.1"/>
    <property type="molecule type" value="Genomic_DNA"/>
</dbReference>
<name>A0A422MZJ0_9TRYP</name>
<sequence>MSWHLLSAAVLLLLLVALISCGSCEAAAVAAGSGPQSAQQPPSTVVLFQKTEDPQSSGVPALAGLTERKKVYGFAGHSLVHAGGVTVALAKARYGPGLISDVGIWATCISCSGGSSGCTPLATVADAAGSGCQWAKAVPNGGEGQSGPLVFRYGPRAV</sequence>
<accession>A0A422MZJ0</accession>
<evidence type="ECO:0000313" key="3">
    <source>
        <dbReference type="Proteomes" id="UP000284403"/>
    </source>
</evidence>
<protein>
    <submittedName>
        <fullName evidence="2">Trans-sialidase</fullName>
    </submittedName>
</protein>
<proteinExistence type="predicted"/>
<feature type="signal peptide" evidence="1">
    <location>
        <begin position="1"/>
        <end position="26"/>
    </location>
</feature>
<keyword evidence="1" id="KW-0732">Signal</keyword>
<keyword evidence="3" id="KW-1185">Reference proteome</keyword>
<evidence type="ECO:0000313" key="2">
    <source>
        <dbReference type="EMBL" id="RNE98633.1"/>
    </source>
</evidence>
<dbReference type="AlphaFoldDB" id="A0A422MZJ0"/>
<dbReference type="GeneID" id="40323187"/>
<feature type="chain" id="PRO_5019460855" evidence="1">
    <location>
        <begin position="27"/>
        <end position="158"/>
    </location>
</feature>
<evidence type="ECO:0000256" key="1">
    <source>
        <dbReference type="SAM" id="SignalP"/>
    </source>
</evidence>